<comment type="function">
    <text evidence="7">Counteracts the endogenous Pycsar antiviral defense system. Phosphodiesterase that enables metal-dependent hydrolysis of host cyclic nucleotide Pycsar defense signals such as cCMP and cUMP.</text>
</comment>
<dbReference type="CDD" id="cd07731">
    <property type="entry name" value="ComA-like_MBL-fold"/>
    <property type="match status" value="1"/>
</dbReference>
<comment type="catalytic activity">
    <reaction evidence="6">
        <text>3',5'-cyclic CMP + H2O = CMP + H(+)</text>
        <dbReference type="Rhea" id="RHEA:72675"/>
        <dbReference type="ChEBI" id="CHEBI:15377"/>
        <dbReference type="ChEBI" id="CHEBI:15378"/>
        <dbReference type="ChEBI" id="CHEBI:58003"/>
        <dbReference type="ChEBI" id="CHEBI:60377"/>
    </reaction>
    <physiologicalReaction direction="left-to-right" evidence="6">
        <dbReference type="Rhea" id="RHEA:72676"/>
    </physiologicalReaction>
</comment>
<evidence type="ECO:0000313" key="11">
    <source>
        <dbReference type="EMBL" id="SCX80564.1"/>
    </source>
</evidence>
<evidence type="ECO:0000256" key="5">
    <source>
        <dbReference type="ARBA" id="ARBA00023136"/>
    </source>
</evidence>
<feature type="transmembrane region" description="Helical" evidence="9">
    <location>
        <begin position="101"/>
        <end position="124"/>
    </location>
</feature>
<comment type="subcellular location">
    <subcellularLocation>
        <location evidence="1">Cell membrane</location>
        <topology evidence="1">Multi-pass membrane protein</topology>
    </subcellularLocation>
</comment>
<dbReference type="InterPro" id="IPR001279">
    <property type="entry name" value="Metallo-B-lactamas"/>
</dbReference>
<dbReference type="GO" id="GO:0005886">
    <property type="term" value="C:plasma membrane"/>
    <property type="evidence" value="ECO:0007669"/>
    <property type="project" value="UniProtKB-SubCell"/>
</dbReference>
<feature type="transmembrane region" description="Helical" evidence="9">
    <location>
        <begin position="67"/>
        <end position="89"/>
    </location>
</feature>
<protein>
    <submittedName>
        <fullName evidence="11">Competence protein ComEC</fullName>
    </submittedName>
</protein>
<keyword evidence="2" id="KW-1003">Cell membrane</keyword>
<keyword evidence="12" id="KW-1185">Reference proteome</keyword>
<dbReference type="PANTHER" id="PTHR30619">
    <property type="entry name" value="DNA INTERNALIZATION/COMPETENCE PROTEIN COMEC/REC2"/>
    <property type="match status" value="1"/>
</dbReference>
<sequence length="658" mass="72202">MIGLYMAKRGLARDGIQIISAAALLMLWWNPYFLLNVSFQLSFLVTAGLMIYMPLINRLFSKWPKSLAATASVTVTAQLISFPVTILYFNQFSLLSFAANFLLVSLISAVVLPLGTVAMILSFVWLPLAKLLAWIAIQLNQLTFLSVEWMNSLPGFVMIWPTPSLLWIATYYVILYVLLYLLYQRSGGEIPQNIHVAEEDTAPLDMSSRGATQRGSTLALGFNSSRSADTQSLYTAKANDRLQLSARDPLPTRRATSDHGSLSTLGASIAWPEYASAFTSRGAAFYSEVRMSQAKRWLCGVLAVSFVAGLWWAYQTPRPAGTGVVQFLDIGQGDSTLITTPEGKHILVDGGGTVNFGGSEHSWKTRRDPYEVGAKVVVPLLKKRGIHQLDAVIVTHADQDHAGGLQAVLEQIPVKRFIFNGTTSGKEKFDQLLDTAVQRQIPLFATHQGMTYKPDSETALYFISPERSGPNPTGDLPVLENQNGGSVVFLLEMAGTSMLFTGDMEAATEQDVLYDIQDGSLATSFQQDVQKSGRTVADSETNIVVPEWMGSLAENGRDHRSSTVVTVPRLQSHLSIDVLKVAHHGSKTSSTEAWLQYWNAKSALISAGVNNTYGHPNPGVMKRLEAMGSEIYRTDQMGEVQMSVKDGEISVRYKLAPR</sequence>
<dbReference type="AlphaFoldDB" id="A0A1G5ARQ9"/>
<dbReference type="Proteomes" id="UP000198538">
    <property type="component" value="Unassembled WGS sequence"/>
</dbReference>
<dbReference type="STRING" id="582692.SAMN05720606_10175"/>
<name>A0A1G5ARQ9_9BACL</name>
<evidence type="ECO:0000259" key="10">
    <source>
        <dbReference type="SMART" id="SM00849"/>
    </source>
</evidence>
<dbReference type="SMART" id="SM00849">
    <property type="entry name" value="Lactamase_B"/>
    <property type="match status" value="1"/>
</dbReference>
<gene>
    <name evidence="11" type="ORF">SAMN05720606_10175</name>
</gene>
<keyword evidence="3 9" id="KW-0812">Transmembrane</keyword>
<evidence type="ECO:0000256" key="1">
    <source>
        <dbReference type="ARBA" id="ARBA00004651"/>
    </source>
</evidence>
<comment type="catalytic activity">
    <reaction evidence="8">
        <text>3',5'-cyclic UMP + H2O = UMP + H(+)</text>
        <dbReference type="Rhea" id="RHEA:70575"/>
        <dbReference type="ChEBI" id="CHEBI:15377"/>
        <dbReference type="ChEBI" id="CHEBI:15378"/>
        <dbReference type="ChEBI" id="CHEBI:57865"/>
        <dbReference type="ChEBI" id="CHEBI:184387"/>
    </reaction>
    <physiologicalReaction direction="left-to-right" evidence="8">
        <dbReference type="Rhea" id="RHEA:70576"/>
    </physiologicalReaction>
</comment>
<feature type="transmembrane region" description="Helical" evidence="9">
    <location>
        <begin position="35"/>
        <end position="55"/>
    </location>
</feature>
<evidence type="ECO:0000256" key="8">
    <source>
        <dbReference type="ARBA" id="ARBA00048505"/>
    </source>
</evidence>
<feature type="domain" description="Metallo-beta-lactamase" evidence="10">
    <location>
        <begin position="332"/>
        <end position="548"/>
    </location>
</feature>
<reference evidence="12" key="1">
    <citation type="submission" date="2016-10" db="EMBL/GenBank/DDBJ databases">
        <authorList>
            <person name="Varghese N."/>
            <person name="Submissions S."/>
        </authorList>
    </citation>
    <scope>NUCLEOTIDE SEQUENCE [LARGE SCALE GENOMIC DNA]</scope>
    <source>
        <strain evidence="12">BL9</strain>
    </source>
</reference>
<dbReference type="InterPro" id="IPR035681">
    <property type="entry name" value="ComA-like_MBL"/>
</dbReference>
<evidence type="ECO:0000256" key="9">
    <source>
        <dbReference type="SAM" id="Phobius"/>
    </source>
</evidence>
<accession>A0A1G5ARQ9</accession>
<dbReference type="EMBL" id="FMVM01000001">
    <property type="protein sequence ID" value="SCX80564.1"/>
    <property type="molecule type" value="Genomic_DNA"/>
</dbReference>
<dbReference type="SUPFAM" id="SSF56281">
    <property type="entry name" value="Metallo-hydrolase/oxidoreductase"/>
    <property type="match status" value="1"/>
</dbReference>
<feature type="transmembrane region" description="Helical" evidence="9">
    <location>
        <begin position="164"/>
        <end position="183"/>
    </location>
</feature>
<dbReference type="Pfam" id="PF03772">
    <property type="entry name" value="Competence"/>
    <property type="match status" value="1"/>
</dbReference>
<evidence type="ECO:0000313" key="12">
    <source>
        <dbReference type="Proteomes" id="UP000198538"/>
    </source>
</evidence>
<feature type="transmembrane region" description="Helical" evidence="9">
    <location>
        <begin position="297"/>
        <end position="314"/>
    </location>
</feature>
<dbReference type="InterPro" id="IPR036866">
    <property type="entry name" value="RibonucZ/Hydroxyglut_hydro"/>
</dbReference>
<organism evidence="11 12">
    <name type="scientific">Paenibacillus polysaccharolyticus</name>
    <dbReference type="NCBI Taxonomy" id="582692"/>
    <lineage>
        <taxon>Bacteria</taxon>
        <taxon>Bacillati</taxon>
        <taxon>Bacillota</taxon>
        <taxon>Bacilli</taxon>
        <taxon>Bacillales</taxon>
        <taxon>Paenibacillaceae</taxon>
        <taxon>Paenibacillus</taxon>
    </lineage>
</organism>
<evidence type="ECO:0000256" key="4">
    <source>
        <dbReference type="ARBA" id="ARBA00022989"/>
    </source>
</evidence>
<proteinExistence type="predicted"/>
<evidence type="ECO:0000256" key="6">
    <source>
        <dbReference type="ARBA" id="ARBA00034221"/>
    </source>
</evidence>
<evidence type="ECO:0000256" key="2">
    <source>
        <dbReference type="ARBA" id="ARBA00022475"/>
    </source>
</evidence>
<keyword evidence="4 9" id="KW-1133">Transmembrane helix</keyword>
<keyword evidence="5 9" id="KW-0472">Membrane</keyword>
<evidence type="ECO:0000256" key="3">
    <source>
        <dbReference type="ARBA" id="ARBA00022692"/>
    </source>
</evidence>
<evidence type="ECO:0000256" key="7">
    <source>
        <dbReference type="ARBA" id="ARBA00034301"/>
    </source>
</evidence>
<dbReference type="InterPro" id="IPR004477">
    <property type="entry name" value="ComEC_N"/>
</dbReference>
<dbReference type="PANTHER" id="PTHR30619:SF1">
    <property type="entry name" value="RECOMBINATION PROTEIN 2"/>
    <property type="match status" value="1"/>
</dbReference>
<dbReference type="Gene3D" id="3.60.15.10">
    <property type="entry name" value="Ribonuclease Z/Hydroxyacylglutathione hydrolase-like"/>
    <property type="match status" value="1"/>
</dbReference>
<dbReference type="Pfam" id="PF00753">
    <property type="entry name" value="Lactamase_B"/>
    <property type="match status" value="1"/>
</dbReference>
<dbReference type="NCBIfam" id="TIGR00360">
    <property type="entry name" value="ComEC_N-term"/>
    <property type="match status" value="1"/>
</dbReference>
<dbReference type="InterPro" id="IPR052159">
    <property type="entry name" value="Competence_DNA_uptake"/>
</dbReference>